<name>A0A7S6UI35_9GAMM</name>
<gene>
    <name evidence="2" type="ORF">INQ41_01545</name>
</gene>
<protein>
    <submittedName>
        <fullName evidence="2">PepSY domain-containing protein</fullName>
    </submittedName>
</protein>
<proteinExistence type="predicted"/>
<evidence type="ECO:0000313" key="3">
    <source>
        <dbReference type="Proteomes" id="UP000594059"/>
    </source>
</evidence>
<sequence>MAQTRDKAREPDRDRVDRDEGRGRGNDSHRALSDAVRRVERSTGGQVLSAERVPYDGRDVSRIKIVDSSGRVRVYVDDPTRGGNAPSPRGTPTPASQRPLSTRRADN</sequence>
<reference evidence="2 3" key="1">
    <citation type="submission" date="2020-10" db="EMBL/GenBank/DDBJ databases">
        <title>complete genome sequencing of Lysobacter sp. H21R20.</title>
        <authorList>
            <person name="Bae J.-W."/>
            <person name="Lee S.-Y."/>
        </authorList>
    </citation>
    <scope>NUCLEOTIDE SEQUENCE [LARGE SCALE GENOMIC DNA]</scope>
    <source>
        <strain evidence="2 3">H21R20</strain>
    </source>
</reference>
<feature type="region of interest" description="Disordered" evidence="1">
    <location>
        <begin position="1"/>
        <end position="53"/>
    </location>
</feature>
<organism evidence="2 3">
    <name type="scientific">Novilysobacter ciconiae</name>
    <dbReference type="NCBI Taxonomy" id="2781022"/>
    <lineage>
        <taxon>Bacteria</taxon>
        <taxon>Pseudomonadati</taxon>
        <taxon>Pseudomonadota</taxon>
        <taxon>Gammaproteobacteria</taxon>
        <taxon>Lysobacterales</taxon>
        <taxon>Lysobacteraceae</taxon>
        <taxon>Novilysobacter</taxon>
    </lineage>
</organism>
<keyword evidence="3" id="KW-1185">Reference proteome</keyword>
<feature type="compositionally biased region" description="Basic and acidic residues" evidence="1">
    <location>
        <begin position="1"/>
        <end position="41"/>
    </location>
</feature>
<dbReference type="KEGG" id="lcic:INQ41_01545"/>
<dbReference type="AlphaFoldDB" id="A0A7S6UI35"/>
<dbReference type="EMBL" id="CP063656">
    <property type="protein sequence ID" value="QOW20713.1"/>
    <property type="molecule type" value="Genomic_DNA"/>
</dbReference>
<evidence type="ECO:0000256" key="1">
    <source>
        <dbReference type="SAM" id="MobiDB-lite"/>
    </source>
</evidence>
<feature type="region of interest" description="Disordered" evidence="1">
    <location>
        <begin position="74"/>
        <end position="107"/>
    </location>
</feature>
<evidence type="ECO:0000313" key="2">
    <source>
        <dbReference type="EMBL" id="QOW20713.1"/>
    </source>
</evidence>
<dbReference type="Proteomes" id="UP000594059">
    <property type="component" value="Chromosome"/>
</dbReference>
<accession>A0A7S6UI35</accession>